<dbReference type="GO" id="GO:0016042">
    <property type="term" value="P:lipid catabolic process"/>
    <property type="evidence" value="ECO:0007669"/>
    <property type="project" value="UniProtKB-KW"/>
</dbReference>
<reference evidence="10" key="2">
    <citation type="submission" date="2025-09" db="UniProtKB">
        <authorList>
            <consortium name="Ensembl"/>
        </authorList>
    </citation>
    <scope>IDENTIFICATION</scope>
</reference>
<feature type="active site" description="Charge relay system" evidence="7">
    <location>
        <position position="369"/>
    </location>
</feature>
<reference evidence="10" key="1">
    <citation type="submission" date="2025-08" db="UniProtKB">
        <authorList>
            <consortium name="Ensembl"/>
        </authorList>
    </citation>
    <scope>IDENTIFICATION</scope>
</reference>
<dbReference type="SUPFAM" id="SSF53474">
    <property type="entry name" value="alpha/beta-Hydrolases"/>
    <property type="match status" value="1"/>
</dbReference>
<keyword evidence="5" id="KW-0325">Glycoprotein</keyword>
<dbReference type="FunFam" id="3.40.50.1820:FF:000012">
    <property type="entry name" value="Lipase"/>
    <property type="match status" value="1"/>
</dbReference>
<evidence type="ECO:0000256" key="3">
    <source>
        <dbReference type="ARBA" id="ARBA00022963"/>
    </source>
</evidence>
<dbReference type="GO" id="GO:0016788">
    <property type="term" value="F:hydrolase activity, acting on ester bonds"/>
    <property type="evidence" value="ECO:0007669"/>
    <property type="project" value="InterPro"/>
</dbReference>
<keyword evidence="4" id="KW-0443">Lipid metabolism</keyword>
<evidence type="ECO:0000313" key="10">
    <source>
        <dbReference type="Ensembl" id="ENSCABP00000024770.1"/>
    </source>
</evidence>
<dbReference type="PIRSF" id="PIRSF000862">
    <property type="entry name" value="Steryl_ester_lip"/>
    <property type="match status" value="1"/>
</dbReference>
<organism evidence="10 11">
    <name type="scientific">Chelonoidis abingdonii</name>
    <name type="common">Abingdon island giant tortoise</name>
    <name type="synonym">Testudo abingdonii</name>
    <dbReference type="NCBI Taxonomy" id="106734"/>
    <lineage>
        <taxon>Eukaryota</taxon>
        <taxon>Metazoa</taxon>
        <taxon>Chordata</taxon>
        <taxon>Craniata</taxon>
        <taxon>Vertebrata</taxon>
        <taxon>Euteleostomi</taxon>
        <taxon>Archelosauria</taxon>
        <taxon>Testudinata</taxon>
        <taxon>Testudines</taxon>
        <taxon>Cryptodira</taxon>
        <taxon>Durocryptodira</taxon>
        <taxon>Testudinoidea</taxon>
        <taxon>Testudinidae</taxon>
        <taxon>Chelonoidis</taxon>
    </lineage>
</organism>
<evidence type="ECO:0000256" key="6">
    <source>
        <dbReference type="PIRNR" id="PIRNR000862"/>
    </source>
</evidence>
<feature type="domain" description="AB hydrolase-1" evidence="9">
    <location>
        <begin position="92"/>
        <end position="375"/>
    </location>
</feature>
<dbReference type="InterPro" id="IPR029058">
    <property type="entry name" value="AB_hydrolase_fold"/>
</dbReference>
<accession>A0A8C0IZW4</accession>
<keyword evidence="3 6" id="KW-0442">Lipid degradation</keyword>
<evidence type="ECO:0000256" key="5">
    <source>
        <dbReference type="ARBA" id="ARBA00023180"/>
    </source>
</evidence>
<dbReference type="Proteomes" id="UP000694404">
    <property type="component" value="Unplaced"/>
</dbReference>
<proteinExistence type="inferred from homology"/>
<name>A0A8C0IZW4_CHEAB</name>
<sequence>PLAAIPRQWELHRWAKMWLFILVTYLTQATVDSEELISKEHVNPDAFMNISEKILYRVYPSEEYEVLTADGYYLSMNRIPHGKGNPRDTGLAVLLLHGLLLDGSNWVANLPNNSLGFILADAGYDVWIGNSRGNTWSRKHQNLSIDQEEFWDFSFHEMAMYDLPALIDFILQKTGQQNLYYIGYSQGCTIALIAFSAMPQLAQKIKIFFALAPAYTLTKSKAPLTQLIFLPTDLLRIVFGKKELCLLSARLKSLTAKVCGTALIDRLCIQTLFFILGGFNEKNLNVSRADVYVASFPDYTSVKNIIHWGQVGFLIFITTPPFYKVEDMTVPTALWNGGRDLVTSPQATAVLLPRLTNLVFYKYFPDWTHIDFIWGLDATQRMYDEILELMKKHEGNCPTLLSLDKASAGILN</sequence>
<evidence type="ECO:0000256" key="2">
    <source>
        <dbReference type="ARBA" id="ARBA00022729"/>
    </source>
</evidence>
<evidence type="ECO:0000313" key="11">
    <source>
        <dbReference type="Proteomes" id="UP000694404"/>
    </source>
</evidence>
<feature type="active site" description="Nucleophile" evidence="7">
    <location>
        <position position="185"/>
    </location>
</feature>
<evidence type="ECO:0000256" key="4">
    <source>
        <dbReference type="ARBA" id="ARBA00023098"/>
    </source>
</evidence>
<evidence type="ECO:0000256" key="1">
    <source>
        <dbReference type="ARBA" id="ARBA00010701"/>
    </source>
</evidence>
<comment type="similarity">
    <text evidence="1 6">Belongs to the AB hydrolase superfamily. Lipase family.</text>
</comment>
<evidence type="ECO:0000256" key="8">
    <source>
        <dbReference type="SAM" id="SignalP"/>
    </source>
</evidence>
<dbReference type="GeneTree" id="ENSGT00940000156860"/>
<dbReference type="Ensembl" id="ENSCABT00000027142.1">
    <property type="protein sequence ID" value="ENSCABP00000024770.1"/>
    <property type="gene ID" value="ENSCABG00000018232.1"/>
</dbReference>
<dbReference type="PANTHER" id="PTHR11005">
    <property type="entry name" value="LYSOSOMAL ACID LIPASE-RELATED"/>
    <property type="match status" value="1"/>
</dbReference>
<feature type="chain" id="PRO_5033991006" description="Lipase" evidence="8">
    <location>
        <begin position="30"/>
        <end position="412"/>
    </location>
</feature>
<dbReference type="Pfam" id="PF00561">
    <property type="entry name" value="Abhydrolase_1"/>
    <property type="match status" value="1"/>
</dbReference>
<feature type="active site" description="Charge relay system" evidence="7">
    <location>
        <position position="340"/>
    </location>
</feature>
<dbReference type="Gene3D" id="3.40.50.1820">
    <property type="entry name" value="alpha/beta hydrolase"/>
    <property type="match status" value="1"/>
</dbReference>
<dbReference type="InterPro" id="IPR000073">
    <property type="entry name" value="AB_hydrolase_1"/>
</dbReference>
<keyword evidence="6" id="KW-0378">Hydrolase</keyword>
<protein>
    <recommendedName>
        <fullName evidence="6">Lipase</fullName>
    </recommendedName>
</protein>
<keyword evidence="11" id="KW-1185">Reference proteome</keyword>
<keyword evidence="2 8" id="KW-0732">Signal</keyword>
<dbReference type="InterPro" id="IPR025483">
    <property type="entry name" value="Lipase_euk"/>
</dbReference>
<evidence type="ECO:0000256" key="7">
    <source>
        <dbReference type="PIRSR" id="PIRSR000862-1"/>
    </source>
</evidence>
<evidence type="ECO:0000259" key="9">
    <source>
        <dbReference type="Pfam" id="PF00561"/>
    </source>
</evidence>
<feature type="signal peptide" evidence="8">
    <location>
        <begin position="1"/>
        <end position="29"/>
    </location>
</feature>
<dbReference type="AlphaFoldDB" id="A0A8C0IZW4"/>
<dbReference type="OMA" id="ELNMTMF"/>